<dbReference type="InterPro" id="IPR036388">
    <property type="entry name" value="WH-like_DNA-bd_sf"/>
</dbReference>
<evidence type="ECO:0000313" key="6">
    <source>
        <dbReference type="Proteomes" id="UP000195781"/>
    </source>
</evidence>
<dbReference type="PROSITE" id="PS50949">
    <property type="entry name" value="HTH_GNTR"/>
    <property type="match status" value="1"/>
</dbReference>
<comment type="caution">
    <text evidence="5">The sequence shown here is derived from an EMBL/GenBank/DDBJ whole genome shotgun (WGS) entry which is preliminary data.</text>
</comment>
<keyword evidence="2" id="KW-0238">DNA-binding</keyword>
<dbReference type="GO" id="GO:0003677">
    <property type="term" value="F:DNA binding"/>
    <property type="evidence" value="ECO:0007669"/>
    <property type="project" value="UniProtKB-KW"/>
</dbReference>
<proteinExistence type="predicted"/>
<reference evidence="6" key="1">
    <citation type="submission" date="2017-04" db="EMBL/GenBank/DDBJ databases">
        <title>Function of individual gut microbiota members based on whole genome sequencing of pure cultures obtained from chicken caecum.</title>
        <authorList>
            <person name="Medvecky M."/>
            <person name="Cejkova D."/>
            <person name="Polansky O."/>
            <person name="Karasova D."/>
            <person name="Kubasova T."/>
            <person name="Cizek A."/>
            <person name="Rychlik I."/>
        </authorList>
    </citation>
    <scope>NUCLEOTIDE SEQUENCE [LARGE SCALE GENOMIC DNA]</scope>
    <source>
        <strain evidence="6">An5</strain>
    </source>
</reference>
<evidence type="ECO:0000313" key="5">
    <source>
        <dbReference type="EMBL" id="OUN87551.1"/>
    </source>
</evidence>
<dbReference type="CDD" id="cd07377">
    <property type="entry name" value="WHTH_GntR"/>
    <property type="match status" value="1"/>
</dbReference>
<dbReference type="SMART" id="SM00866">
    <property type="entry name" value="UTRA"/>
    <property type="match status" value="1"/>
</dbReference>
<dbReference type="InterPro" id="IPR036390">
    <property type="entry name" value="WH_DNA-bd_sf"/>
</dbReference>
<dbReference type="Gene3D" id="1.10.10.10">
    <property type="entry name" value="Winged helix-like DNA-binding domain superfamily/Winged helix DNA-binding domain"/>
    <property type="match status" value="1"/>
</dbReference>
<dbReference type="GO" id="GO:0045892">
    <property type="term" value="P:negative regulation of DNA-templated transcription"/>
    <property type="evidence" value="ECO:0007669"/>
    <property type="project" value="TreeGrafter"/>
</dbReference>
<evidence type="ECO:0000256" key="3">
    <source>
        <dbReference type="ARBA" id="ARBA00023163"/>
    </source>
</evidence>
<keyword evidence="6" id="KW-1185">Reference proteome</keyword>
<dbReference type="PANTHER" id="PTHR44846:SF1">
    <property type="entry name" value="MANNOSYL-D-GLYCERATE TRANSPORT_METABOLISM SYSTEM REPRESSOR MNGR-RELATED"/>
    <property type="match status" value="1"/>
</dbReference>
<dbReference type="SMART" id="SM00345">
    <property type="entry name" value="HTH_GNTR"/>
    <property type="match status" value="1"/>
</dbReference>
<dbReference type="PANTHER" id="PTHR44846">
    <property type="entry name" value="MANNOSYL-D-GLYCERATE TRANSPORT/METABOLISM SYSTEM REPRESSOR MNGR-RELATED"/>
    <property type="match status" value="1"/>
</dbReference>
<accession>A0A1Y3XR69</accession>
<evidence type="ECO:0000259" key="4">
    <source>
        <dbReference type="PROSITE" id="PS50949"/>
    </source>
</evidence>
<name>A0A1Y3XR69_9ACTN</name>
<keyword evidence="3" id="KW-0804">Transcription</keyword>
<gene>
    <name evidence="5" type="ORF">B5G02_07320</name>
</gene>
<organism evidence="5 6">
    <name type="scientific">[Collinsella] massiliensis</name>
    <dbReference type="NCBI Taxonomy" id="1232426"/>
    <lineage>
        <taxon>Bacteria</taxon>
        <taxon>Bacillati</taxon>
        <taxon>Actinomycetota</taxon>
        <taxon>Coriobacteriia</taxon>
        <taxon>Coriobacteriales</taxon>
        <taxon>Coriobacteriaceae</taxon>
        <taxon>Enorma</taxon>
    </lineage>
</organism>
<dbReference type="AlphaFoldDB" id="A0A1Y3XR69"/>
<dbReference type="InterPro" id="IPR000524">
    <property type="entry name" value="Tscrpt_reg_HTH_GntR"/>
</dbReference>
<dbReference type="Gene3D" id="3.40.1410.10">
    <property type="entry name" value="Chorismate lyase-like"/>
    <property type="match status" value="1"/>
</dbReference>
<protein>
    <recommendedName>
        <fullName evidence="4">HTH gntR-type domain-containing protein</fullName>
    </recommendedName>
</protein>
<evidence type="ECO:0000256" key="2">
    <source>
        <dbReference type="ARBA" id="ARBA00023125"/>
    </source>
</evidence>
<dbReference type="Pfam" id="PF07702">
    <property type="entry name" value="UTRA"/>
    <property type="match status" value="1"/>
</dbReference>
<dbReference type="Proteomes" id="UP000195781">
    <property type="component" value="Unassembled WGS sequence"/>
</dbReference>
<dbReference type="SUPFAM" id="SSF64288">
    <property type="entry name" value="Chorismate lyase-like"/>
    <property type="match status" value="1"/>
</dbReference>
<feature type="domain" description="HTH gntR-type" evidence="4">
    <location>
        <begin position="4"/>
        <end position="72"/>
    </location>
</feature>
<dbReference type="InterPro" id="IPR028978">
    <property type="entry name" value="Chorismate_lyase_/UTRA_dom_sf"/>
</dbReference>
<dbReference type="PRINTS" id="PR00035">
    <property type="entry name" value="HTHGNTR"/>
</dbReference>
<dbReference type="EMBL" id="NFIE01000016">
    <property type="protein sequence ID" value="OUN87551.1"/>
    <property type="molecule type" value="Genomic_DNA"/>
</dbReference>
<sequence>MGQTAKYRQIEEFIKGGIADGSLKVGSKIMTEEQLGRRFGFSRMTVNKALLNLSKEGYIERIPGKGSFVKATQVVKPSDSSRSFTEDMEAIGKKAGSQLLSYEVIRGEDAPNIADRLGLSDGDLIHYFARLRTGDGKPIAISYNYVSAAIIPAIDVRCLDQSFYAFVDSLGLPRIYQGSEFRAVLPTLEQRRLLQADDIALFRVSHCTYTRVDGVLVPFEYTETNYNGDIYSYTSRD</sequence>
<dbReference type="OrthoDB" id="7363114at2"/>
<dbReference type="RefSeq" id="WP_094335760.1">
    <property type="nucleotide sequence ID" value="NZ_NFIE01000016.1"/>
</dbReference>
<keyword evidence="1" id="KW-0805">Transcription regulation</keyword>
<dbReference type="SUPFAM" id="SSF46785">
    <property type="entry name" value="Winged helix' DNA-binding domain"/>
    <property type="match status" value="1"/>
</dbReference>
<dbReference type="InterPro" id="IPR011663">
    <property type="entry name" value="UTRA"/>
</dbReference>
<evidence type="ECO:0000256" key="1">
    <source>
        <dbReference type="ARBA" id="ARBA00023015"/>
    </source>
</evidence>
<dbReference type="InterPro" id="IPR050679">
    <property type="entry name" value="Bact_HTH_transcr_reg"/>
</dbReference>
<dbReference type="GO" id="GO:0003700">
    <property type="term" value="F:DNA-binding transcription factor activity"/>
    <property type="evidence" value="ECO:0007669"/>
    <property type="project" value="InterPro"/>
</dbReference>
<dbReference type="Pfam" id="PF00392">
    <property type="entry name" value="GntR"/>
    <property type="match status" value="1"/>
</dbReference>